<dbReference type="EMBL" id="MJIE01000001">
    <property type="protein sequence ID" value="OLR55834.1"/>
    <property type="molecule type" value="Genomic_DNA"/>
</dbReference>
<protein>
    <submittedName>
        <fullName evidence="2">Uncharacterized protein</fullName>
    </submittedName>
</protein>
<dbReference type="STRING" id="1261640.BHK98_07040"/>
<evidence type="ECO:0000313" key="2">
    <source>
        <dbReference type="EMBL" id="OLR55834.1"/>
    </source>
</evidence>
<dbReference type="AlphaFoldDB" id="A0A1Q9JI49"/>
<accession>A0A1Q9JI49</accession>
<organism evidence="2 3">
    <name type="scientific">Hornefia porci</name>
    <dbReference type="NCBI Taxonomy" id="2652292"/>
    <lineage>
        <taxon>Bacteria</taxon>
        <taxon>Bacillati</taxon>
        <taxon>Bacillota</taxon>
        <taxon>Clostridia</taxon>
        <taxon>Peptostreptococcales</taxon>
        <taxon>Anaerovoracaceae</taxon>
        <taxon>Hornefia</taxon>
    </lineage>
</organism>
<gene>
    <name evidence="2" type="ORF">BHK98_07040</name>
</gene>
<comment type="caution">
    <text evidence="2">The sequence shown here is derived from an EMBL/GenBank/DDBJ whole genome shotgun (WGS) entry which is preliminary data.</text>
</comment>
<dbReference type="Proteomes" id="UP000187404">
    <property type="component" value="Unassembled WGS sequence"/>
</dbReference>
<name>A0A1Q9JI49_9FIRM</name>
<evidence type="ECO:0000313" key="3">
    <source>
        <dbReference type="Proteomes" id="UP000187404"/>
    </source>
</evidence>
<reference evidence="2 3" key="1">
    <citation type="journal article" date="2016" name="Appl. Environ. Microbiol.">
        <title>Function and Phylogeny of Bacterial Butyryl Coenzyme A:Acetate Transferases and Their Diversity in the Proximal Colon of Swine.</title>
        <authorList>
            <person name="Trachsel J."/>
            <person name="Bayles D.O."/>
            <person name="Looft T."/>
            <person name="Levine U.Y."/>
            <person name="Allen H.K."/>
        </authorList>
    </citation>
    <scope>NUCLEOTIDE SEQUENCE [LARGE SCALE GENOMIC DNA]</scope>
    <source>
        <strain evidence="2 3">68-3-10</strain>
    </source>
</reference>
<keyword evidence="3" id="KW-1185">Reference proteome</keyword>
<keyword evidence="1" id="KW-0175">Coiled coil</keyword>
<evidence type="ECO:0000256" key="1">
    <source>
        <dbReference type="SAM" id="Coils"/>
    </source>
</evidence>
<sequence length="84" mass="9743">MNGTQQVEAEEFKNTTLLSQKQKLLKESIGQTKEKLEGLKEAQKQAKEPLERGELRQDKYDALQREIAETENELKRRLSLPDSE</sequence>
<proteinExistence type="predicted"/>
<feature type="coiled-coil region" evidence="1">
    <location>
        <begin position="53"/>
        <end position="80"/>
    </location>
</feature>